<evidence type="ECO:0000256" key="4">
    <source>
        <dbReference type="ARBA" id="ARBA00022763"/>
    </source>
</evidence>
<keyword evidence="9" id="KW-0411">Iron-sulfur</keyword>
<dbReference type="PANTHER" id="PTHR11472">
    <property type="entry name" value="DNA REPAIR DEAD HELICASE RAD3/XP-D SUBFAMILY MEMBER"/>
    <property type="match status" value="1"/>
</dbReference>
<evidence type="ECO:0000313" key="15">
    <source>
        <dbReference type="Proteomes" id="UP000315496"/>
    </source>
</evidence>
<evidence type="ECO:0000256" key="9">
    <source>
        <dbReference type="ARBA" id="ARBA00023014"/>
    </source>
</evidence>
<feature type="domain" description="Helicase ATP-binding" evidence="13">
    <location>
        <begin position="1"/>
        <end position="371"/>
    </location>
</feature>
<gene>
    <name evidence="14" type="ORF">GMRT_10127</name>
</gene>
<dbReference type="InterPro" id="IPR006555">
    <property type="entry name" value="ATP-dep_Helicase_C"/>
</dbReference>
<reference evidence="14 15" key="1">
    <citation type="submission" date="2019-05" db="EMBL/GenBank/DDBJ databases">
        <title>The compact genome of Giardia muris reveals important steps in the evolution of intestinal protozoan parasites.</title>
        <authorList>
            <person name="Xu F."/>
            <person name="Jimenez-Gonzalez A."/>
            <person name="Einarsson E."/>
            <person name="Astvaldsson A."/>
            <person name="Peirasmaki D."/>
            <person name="Eckmann L."/>
            <person name="Andersson J.O."/>
            <person name="Svard S.G."/>
            <person name="Jerlstrom-Hultqvist J."/>
        </authorList>
    </citation>
    <scope>NUCLEOTIDE SEQUENCE [LARGE SCALE GENOMIC DNA]</scope>
    <source>
        <strain evidence="14 15">Roberts-Thomson</strain>
    </source>
</reference>
<dbReference type="GO" id="GO:0006281">
    <property type="term" value="P:DNA repair"/>
    <property type="evidence" value="ECO:0007669"/>
    <property type="project" value="UniProtKB-KW"/>
</dbReference>
<dbReference type="InterPro" id="IPR006554">
    <property type="entry name" value="Helicase-like_DEXD_c2"/>
</dbReference>
<dbReference type="Gene3D" id="3.40.50.300">
    <property type="entry name" value="P-loop containing nucleotide triphosphate hydrolases"/>
    <property type="match status" value="2"/>
</dbReference>
<dbReference type="GO" id="GO:0090657">
    <property type="term" value="P:telomeric loop disassembly"/>
    <property type="evidence" value="ECO:0007669"/>
    <property type="project" value="TreeGrafter"/>
</dbReference>
<keyword evidence="15" id="KW-1185">Reference proteome</keyword>
<dbReference type="SMART" id="SM00488">
    <property type="entry name" value="DEXDc2"/>
    <property type="match status" value="1"/>
</dbReference>
<evidence type="ECO:0000256" key="2">
    <source>
        <dbReference type="ARBA" id="ARBA00022723"/>
    </source>
</evidence>
<keyword evidence="1" id="KW-0004">4Fe-4S</keyword>
<dbReference type="Pfam" id="PF06733">
    <property type="entry name" value="DEAD_2"/>
    <property type="match status" value="1"/>
</dbReference>
<sequence length="758" mass="84855">MQFFPFRPYPSQEEALRFLGEAVHRRLPSSISLLSAPTGTGKTALLLATMIEWFERCGVEEQHPREEGIEPSDWLAKAALDARAKRTEEARTEVLSFVESLLRVCERYTTHADAEMLSNYALEPSRKQMGPYESAFRVLSLEGTMRPDRYAALVATREFLHHKRVLIASRTHVQLEQLRTSFEAHFRKYGRVAVVLGGRDALCIHPERPLGIDIEDIGDFCDSLRNSTGCPLHTPLRLLLGSGAYLKHGGGSLAKERCHELGACPYYSARQAALLSEVIFLTHNSLADELLQRPHSLQLLATEEILILCDEAHAFPDVIASSFSANAEIDDITIFRTALRRYLNKFRAHMDPTTVRALDRLGDVLKQIVARSGAIVPRDGVLASLTDSLTQLGLGRYDFRAVVELLRQKRMVPKLASQAEGDEAPISKSRLYKVLNLLEGMRASATDDIVLYRLDDASGEGQSVRLVRLGTGAQNPFRKLLSQEQRERPALLCFTSGTIEPFQAFEDALFEDLECPPNCLAIRHVAPSTGMHVRYCGMFDGMESFRFVSTAFNDERYLQELCNFLGQVGRLRGVQGPVGTVVFLPSYGVIEKVKRVWTEISTTPTIPTYFESRTCKVSDLLEKYRQALETDNAIILAAAAGRLGEGVDLRDALCRRLVIVGIPLPNLHDPIITQRQARSNGKYAYRRAFQVINQCIGRGIRHSADWCSILLLDGRYVEHKEDISLWAREQLHPIPSCSEYLASLEAFEKKVATCVPPG</sequence>
<dbReference type="InterPro" id="IPR010614">
    <property type="entry name" value="RAD3-like_helicase_DEAD"/>
</dbReference>
<dbReference type="GO" id="GO:1904430">
    <property type="term" value="P:negative regulation of t-circle formation"/>
    <property type="evidence" value="ECO:0007669"/>
    <property type="project" value="TreeGrafter"/>
</dbReference>
<evidence type="ECO:0000256" key="7">
    <source>
        <dbReference type="ARBA" id="ARBA00022840"/>
    </source>
</evidence>
<dbReference type="GO" id="GO:0003678">
    <property type="term" value="F:DNA helicase activity"/>
    <property type="evidence" value="ECO:0007669"/>
    <property type="project" value="InterPro"/>
</dbReference>
<dbReference type="OrthoDB" id="267079at2759"/>
<keyword evidence="2" id="KW-0479">Metal-binding</keyword>
<keyword evidence="11" id="KW-0234">DNA repair</keyword>
<dbReference type="GO" id="GO:0051539">
    <property type="term" value="F:4 iron, 4 sulfur cluster binding"/>
    <property type="evidence" value="ECO:0007669"/>
    <property type="project" value="UniProtKB-KW"/>
</dbReference>
<dbReference type="InterPro" id="IPR027417">
    <property type="entry name" value="P-loop_NTPase"/>
</dbReference>
<keyword evidence="7" id="KW-0067">ATP-binding</keyword>
<evidence type="ECO:0000256" key="5">
    <source>
        <dbReference type="ARBA" id="ARBA00022801"/>
    </source>
</evidence>
<keyword evidence="5" id="KW-0378">Hydrolase</keyword>
<organism evidence="14 15">
    <name type="scientific">Giardia muris</name>
    <dbReference type="NCBI Taxonomy" id="5742"/>
    <lineage>
        <taxon>Eukaryota</taxon>
        <taxon>Metamonada</taxon>
        <taxon>Diplomonadida</taxon>
        <taxon>Hexamitidae</taxon>
        <taxon>Giardiinae</taxon>
        <taxon>Giardia</taxon>
    </lineage>
</organism>
<dbReference type="SUPFAM" id="SSF52540">
    <property type="entry name" value="P-loop containing nucleoside triphosphate hydrolases"/>
    <property type="match status" value="2"/>
</dbReference>
<keyword evidence="12" id="KW-0413">Isomerase</keyword>
<evidence type="ECO:0000256" key="3">
    <source>
        <dbReference type="ARBA" id="ARBA00022741"/>
    </source>
</evidence>
<evidence type="ECO:0000313" key="14">
    <source>
        <dbReference type="EMBL" id="TNJ27777.1"/>
    </source>
</evidence>
<dbReference type="GO" id="GO:0005634">
    <property type="term" value="C:nucleus"/>
    <property type="evidence" value="ECO:0007669"/>
    <property type="project" value="TreeGrafter"/>
</dbReference>
<dbReference type="GO" id="GO:0016818">
    <property type="term" value="F:hydrolase activity, acting on acid anhydrides, in phosphorus-containing anhydrides"/>
    <property type="evidence" value="ECO:0007669"/>
    <property type="project" value="InterPro"/>
</dbReference>
<dbReference type="GO" id="GO:0010569">
    <property type="term" value="P:regulation of double-strand break repair via homologous recombination"/>
    <property type="evidence" value="ECO:0007669"/>
    <property type="project" value="TreeGrafter"/>
</dbReference>
<keyword evidence="3" id="KW-0547">Nucleotide-binding</keyword>
<dbReference type="Proteomes" id="UP000315496">
    <property type="component" value="Chromosome 3"/>
</dbReference>
<dbReference type="GO" id="GO:0045910">
    <property type="term" value="P:negative regulation of DNA recombination"/>
    <property type="evidence" value="ECO:0007669"/>
    <property type="project" value="TreeGrafter"/>
</dbReference>
<dbReference type="Pfam" id="PF13307">
    <property type="entry name" value="Helicase_C_2"/>
    <property type="match status" value="1"/>
</dbReference>
<dbReference type="PROSITE" id="PS51193">
    <property type="entry name" value="HELICASE_ATP_BIND_2"/>
    <property type="match status" value="1"/>
</dbReference>
<dbReference type="InterPro" id="IPR045028">
    <property type="entry name" value="DinG/Rad3-like"/>
</dbReference>
<dbReference type="VEuPathDB" id="GiardiaDB:GMRT_10127"/>
<dbReference type="AlphaFoldDB" id="A0A4Z1T405"/>
<name>A0A4Z1T405_GIAMU</name>
<evidence type="ECO:0000256" key="1">
    <source>
        <dbReference type="ARBA" id="ARBA00022485"/>
    </source>
</evidence>
<accession>A0A4Z1T405</accession>
<keyword evidence="4" id="KW-0227">DNA damage</keyword>
<evidence type="ECO:0000256" key="8">
    <source>
        <dbReference type="ARBA" id="ARBA00023004"/>
    </source>
</evidence>
<dbReference type="GO" id="GO:0003677">
    <property type="term" value="F:DNA binding"/>
    <property type="evidence" value="ECO:0007669"/>
    <property type="project" value="UniProtKB-KW"/>
</dbReference>
<dbReference type="EMBL" id="VDLU01000003">
    <property type="protein sequence ID" value="TNJ27777.1"/>
    <property type="molecule type" value="Genomic_DNA"/>
</dbReference>
<evidence type="ECO:0000256" key="10">
    <source>
        <dbReference type="ARBA" id="ARBA00023125"/>
    </source>
</evidence>
<evidence type="ECO:0000256" key="6">
    <source>
        <dbReference type="ARBA" id="ARBA00022806"/>
    </source>
</evidence>
<keyword evidence="10" id="KW-0238">DNA-binding</keyword>
<dbReference type="GO" id="GO:0005524">
    <property type="term" value="F:ATP binding"/>
    <property type="evidence" value="ECO:0007669"/>
    <property type="project" value="UniProtKB-KW"/>
</dbReference>
<comment type="caution">
    <text evidence="14">The sequence shown here is derived from an EMBL/GenBank/DDBJ whole genome shotgun (WGS) entry which is preliminary data.</text>
</comment>
<proteinExistence type="predicted"/>
<evidence type="ECO:0000256" key="11">
    <source>
        <dbReference type="ARBA" id="ARBA00023204"/>
    </source>
</evidence>
<evidence type="ECO:0000256" key="12">
    <source>
        <dbReference type="ARBA" id="ARBA00023235"/>
    </source>
</evidence>
<dbReference type="PANTHER" id="PTHR11472:SF34">
    <property type="entry name" value="REGULATOR OF TELOMERE ELONGATION HELICASE 1"/>
    <property type="match status" value="1"/>
</dbReference>
<keyword evidence="8" id="KW-0408">Iron</keyword>
<keyword evidence="6 14" id="KW-0347">Helicase</keyword>
<dbReference type="SMART" id="SM00491">
    <property type="entry name" value="HELICc2"/>
    <property type="match status" value="1"/>
</dbReference>
<protein>
    <submittedName>
        <fullName evidence="14">Rad3-related DNA helicase</fullName>
    </submittedName>
</protein>
<evidence type="ECO:0000259" key="13">
    <source>
        <dbReference type="PROSITE" id="PS51193"/>
    </source>
</evidence>
<dbReference type="InterPro" id="IPR014013">
    <property type="entry name" value="Helic_SF1/SF2_ATP-bd_DinG/Rad3"/>
</dbReference>
<dbReference type="GO" id="GO:0070182">
    <property type="term" value="F:DNA polymerase binding"/>
    <property type="evidence" value="ECO:0007669"/>
    <property type="project" value="TreeGrafter"/>
</dbReference>
<dbReference type="GO" id="GO:0046872">
    <property type="term" value="F:metal ion binding"/>
    <property type="evidence" value="ECO:0007669"/>
    <property type="project" value="UniProtKB-KW"/>
</dbReference>